<evidence type="ECO:0000313" key="8">
    <source>
        <dbReference type="EMBL" id="RXK55730.1"/>
    </source>
</evidence>
<feature type="binding site" evidence="6">
    <location>
        <position position="7"/>
    </location>
    <ligand>
        <name>Mg(2+)</name>
        <dbReference type="ChEBI" id="CHEBI:18420"/>
    </ligand>
</feature>
<dbReference type="Pfam" id="PF01850">
    <property type="entry name" value="PIN"/>
    <property type="match status" value="1"/>
</dbReference>
<dbReference type="RefSeq" id="WP_129047095.1">
    <property type="nucleotide sequence ID" value="NZ_SDHX01000001.1"/>
</dbReference>
<name>A0A4Q1CA22_9BACT</name>
<feature type="binding site" evidence="6">
    <location>
        <position position="104"/>
    </location>
    <ligand>
        <name>Mg(2+)</name>
        <dbReference type="ChEBI" id="CHEBI:18420"/>
    </ligand>
</feature>
<dbReference type="HAMAP" id="MF_00265">
    <property type="entry name" value="VapC_Nob1"/>
    <property type="match status" value="1"/>
</dbReference>
<dbReference type="GO" id="GO:0004540">
    <property type="term" value="F:RNA nuclease activity"/>
    <property type="evidence" value="ECO:0007669"/>
    <property type="project" value="InterPro"/>
</dbReference>
<proteinExistence type="inferred from homology"/>
<reference evidence="8 9" key="1">
    <citation type="submission" date="2019-01" db="EMBL/GenBank/DDBJ databases">
        <title>Lacunisphaera sp. strain TWA-58.</title>
        <authorList>
            <person name="Chen W.-M."/>
        </authorList>
    </citation>
    <scope>NUCLEOTIDE SEQUENCE [LARGE SCALE GENOMIC DNA]</scope>
    <source>
        <strain evidence="8 9">TWA-58</strain>
    </source>
</reference>
<dbReference type="PANTHER" id="PTHR35901">
    <property type="entry name" value="RIBONUCLEASE VAPC3"/>
    <property type="match status" value="1"/>
</dbReference>
<dbReference type="Gene3D" id="3.40.50.1010">
    <property type="entry name" value="5'-nuclease"/>
    <property type="match status" value="1"/>
</dbReference>
<gene>
    <name evidence="6" type="primary">vapC</name>
    <name evidence="8" type="ORF">ESB00_07555</name>
</gene>
<evidence type="ECO:0000256" key="5">
    <source>
        <dbReference type="ARBA" id="ARBA00022842"/>
    </source>
</evidence>
<dbReference type="AlphaFoldDB" id="A0A4Q1CA22"/>
<evidence type="ECO:0000256" key="1">
    <source>
        <dbReference type="ARBA" id="ARBA00022649"/>
    </source>
</evidence>
<dbReference type="InterPro" id="IPR022907">
    <property type="entry name" value="VapC_family"/>
</dbReference>
<dbReference type="Proteomes" id="UP000290218">
    <property type="component" value="Unassembled WGS sequence"/>
</dbReference>
<comment type="similarity">
    <text evidence="6">Belongs to the PINc/VapC protein family.</text>
</comment>
<dbReference type="InterPro" id="IPR029060">
    <property type="entry name" value="PIN-like_dom_sf"/>
</dbReference>
<keyword evidence="6" id="KW-0800">Toxin</keyword>
<keyword evidence="4 6" id="KW-0378">Hydrolase</keyword>
<keyword evidence="3 6" id="KW-0479">Metal-binding</keyword>
<organism evidence="8 9">
    <name type="scientific">Oleiharenicola lentus</name>
    <dbReference type="NCBI Taxonomy" id="2508720"/>
    <lineage>
        <taxon>Bacteria</taxon>
        <taxon>Pseudomonadati</taxon>
        <taxon>Verrucomicrobiota</taxon>
        <taxon>Opitutia</taxon>
        <taxon>Opitutales</taxon>
        <taxon>Opitutaceae</taxon>
        <taxon>Oleiharenicola</taxon>
    </lineage>
</organism>
<dbReference type="InterPro" id="IPR051619">
    <property type="entry name" value="TypeII_TA_RNase_PINc/VapC"/>
</dbReference>
<evidence type="ECO:0000256" key="4">
    <source>
        <dbReference type="ARBA" id="ARBA00022801"/>
    </source>
</evidence>
<evidence type="ECO:0000256" key="3">
    <source>
        <dbReference type="ARBA" id="ARBA00022723"/>
    </source>
</evidence>
<evidence type="ECO:0000256" key="6">
    <source>
        <dbReference type="HAMAP-Rule" id="MF_00265"/>
    </source>
</evidence>
<dbReference type="GO" id="GO:0016787">
    <property type="term" value="F:hydrolase activity"/>
    <property type="evidence" value="ECO:0007669"/>
    <property type="project" value="UniProtKB-KW"/>
</dbReference>
<keyword evidence="2 6" id="KW-0540">Nuclease</keyword>
<dbReference type="InterPro" id="IPR002716">
    <property type="entry name" value="PIN_dom"/>
</dbReference>
<comment type="function">
    <text evidence="6">Toxic component of a toxin-antitoxin (TA) system. An RNase.</text>
</comment>
<dbReference type="GO" id="GO:0000287">
    <property type="term" value="F:magnesium ion binding"/>
    <property type="evidence" value="ECO:0007669"/>
    <property type="project" value="UniProtKB-UniRule"/>
</dbReference>
<evidence type="ECO:0000259" key="7">
    <source>
        <dbReference type="Pfam" id="PF01850"/>
    </source>
</evidence>
<feature type="domain" description="PIN" evidence="7">
    <location>
        <begin position="5"/>
        <end position="129"/>
    </location>
</feature>
<dbReference type="OrthoDB" id="9798446at2"/>
<keyword evidence="1 6" id="KW-1277">Toxin-antitoxin system</keyword>
<evidence type="ECO:0000256" key="2">
    <source>
        <dbReference type="ARBA" id="ARBA00022722"/>
    </source>
</evidence>
<accession>A0A4Q1CA22</accession>
<dbReference type="InterPro" id="IPR044153">
    <property type="entry name" value="PIN_Pae0151-like"/>
</dbReference>
<dbReference type="PANTHER" id="PTHR35901:SF1">
    <property type="entry name" value="EXONUCLEASE VAPC9"/>
    <property type="match status" value="1"/>
</dbReference>
<keyword evidence="5 6" id="KW-0460">Magnesium</keyword>
<sequence>MKFLVIDASTALGFLMQDEQAPHALKAMSAMEDGTPVLVPAHWWVEVANGLIMAERRKRATQADITEALHLVQALPVTTDDETGRRSGSDTAALARQYGLTIYDAAYLELAMRRGATLATDDRTLRQAATAAGVPLLSTT</sequence>
<dbReference type="GO" id="GO:0090729">
    <property type="term" value="F:toxin activity"/>
    <property type="evidence" value="ECO:0007669"/>
    <property type="project" value="UniProtKB-KW"/>
</dbReference>
<comment type="caution">
    <text evidence="8">The sequence shown here is derived from an EMBL/GenBank/DDBJ whole genome shotgun (WGS) entry which is preliminary data.</text>
</comment>
<protein>
    <recommendedName>
        <fullName evidence="6">Ribonuclease VapC</fullName>
        <shortName evidence="6">RNase VapC</shortName>
        <ecNumber evidence="6">3.1.-.-</ecNumber>
    </recommendedName>
    <alternativeName>
        <fullName evidence="6">Toxin VapC</fullName>
    </alternativeName>
</protein>
<dbReference type="CDD" id="cd09873">
    <property type="entry name" value="PIN_Pae0151-like"/>
    <property type="match status" value="1"/>
</dbReference>
<evidence type="ECO:0000313" key="9">
    <source>
        <dbReference type="Proteomes" id="UP000290218"/>
    </source>
</evidence>
<dbReference type="SUPFAM" id="SSF88723">
    <property type="entry name" value="PIN domain-like"/>
    <property type="match status" value="1"/>
</dbReference>
<dbReference type="EC" id="3.1.-.-" evidence="6"/>
<keyword evidence="9" id="KW-1185">Reference proteome</keyword>
<dbReference type="EMBL" id="SDHX01000001">
    <property type="protein sequence ID" value="RXK55730.1"/>
    <property type="molecule type" value="Genomic_DNA"/>
</dbReference>
<comment type="cofactor">
    <cofactor evidence="6">
        <name>Mg(2+)</name>
        <dbReference type="ChEBI" id="CHEBI:18420"/>
    </cofactor>
</comment>